<name>A0A196SKP8_BLAHN</name>
<dbReference type="AlphaFoldDB" id="A0A196SKP8"/>
<feature type="compositionally biased region" description="Basic and acidic residues" evidence="1">
    <location>
        <begin position="35"/>
        <end position="51"/>
    </location>
</feature>
<proteinExistence type="predicted"/>
<feature type="region of interest" description="Disordered" evidence="1">
    <location>
        <begin position="171"/>
        <end position="190"/>
    </location>
</feature>
<evidence type="ECO:0000313" key="2">
    <source>
        <dbReference type="EMBL" id="OAO16499.1"/>
    </source>
</evidence>
<feature type="compositionally biased region" description="Acidic residues" evidence="1">
    <location>
        <begin position="25"/>
        <end position="34"/>
    </location>
</feature>
<dbReference type="Proteomes" id="UP000078348">
    <property type="component" value="Unassembled WGS sequence"/>
</dbReference>
<comment type="caution">
    <text evidence="2">The sequence shown here is derived from an EMBL/GenBank/DDBJ whole genome shotgun (WGS) entry which is preliminary data.</text>
</comment>
<organism evidence="2 3">
    <name type="scientific">Blastocystis sp. subtype 1 (strain ATCC 50177 / NandII)</name>
    <dbReference type="NCBI Taxonomy" id="478820"/>
    <lineage>
        <taxon>Eukaryota</taxon>
        <taxon>Sar</taxon>
        <taxon>Stramenopiles</taxon>
        <taxon>Bigyra</taxon>
        <taxon>Opalozoa</taxon>
        <taxon>Opalinata</taxon>
        <taxon>Blastocystidae</taxon>
        <taxon>Blastocystis</taxon>
    </lineage>
</organism>
<accession>A0A196SKP8</accession>
<protein>
    <submittedName>
        <fullName evidence="2">Uncharacterized protein</fullName>
    </submittedName>
</protein>
<dbReference type="EMBL" id="LXWW01000077">
    <property type="protein sequence ID" value="OAO16499.1"/>
    <property type="molecule type" value="Genomic_DNA"/>
</dbReference>
<sequence length="190" mass="22862">MTRRESKKLINGLENTSKEAREESSSDESIDSEEEQKKIEEQTEKVNKELEDMDEAAKKRIKNLECEAHRYLWFPDLENGNEVRCRCCFNKHFKSMEAALEHLSTKQHKHKARRYVIDNCKDKELIERKKKEAKERMLKWIERKRERKAAAKKEKLKNLSEEEIARRKAKFQEKKARRLARKKAQESKEE</sequence>
<reference evidence="2 3" key="1">
    <citation type="submission" date="2016-05" db="EMBL/GenBank/DDBJ databases">
        <title>Nuclear genome of Blastocystis sp. subtype 1 NandII.</title>
        <authorList>
            <person name="Gentekaki E."/>
            <person name="Curtis B."/>
            <person name="Stairs C."/>
            <person name="Eme L."/>
            <person name="Herman E."/>
            <person name="Klimes V."/>
            <person name="Arias M.C."/>
            <person name="Elias M."/>
            <person name="Hilliou F."/>
            <person name="Klute M."/>
            <person name="Malik S.-B."/>
            <person name="Pightling A."/>
            <person name="Rachubinski R."/>
            <person name="Salas D."/>
            <person name="Schlacht A."/>
            <person name="Suga H."/>
            <person name="Archibald J."/>
            <person name="Ball S.G."/>
            <person name="Clark G."/>
            <person name="Dacks J."/>
            <person name="Van Der Giezen M."/>
            <person name="Tsaousis A."/>
            <person name="Roger A."/>
        </authorList>
    </citation>
    <scope>NUCLEOTIDE SEQUENCE [LARGE SCALE GENOMIC DNA]</scope>
    <source>
        <strain evidence="3">ATCC 50177 / NandII</strain>
    </source>
</reference>
<feature type="region of interest" description="Disordered" evidence="1">
    <location>
        <begin position="1"/>
        <end position="51"/>
    </location>
</feature>
<evidence type="ECO:0000313" key="3">
    <source>
        <dbReference type="Proteomes" id="UP000078348"/>
    </source>
</evidence>
<keyword evidence="3" id="KW-1185">Reference proteome</keyword>
<dbReference type="OrthoDB" id="10529461at2759"/>
<gene>
    <name evidence="2" type="ORF">AV274_1777</name>
</gene>
<evidence type="ECO:0000256" key="1">
    <source>
        <dbReference type="SAM" id="MobiDB-lite"/>
    </source>
</evidence>